<dbReference type="OrthoDB" id="4356613at2759"/>
<dbReference type="EMBL" id="PDNA01000154">
    <property type="protein sequence ID" value="PGH09231.1"/>
    <property type="molecule type" value="Genomic_DNA"/>
</dbReference>
<comment type="caution">
    <text evidence="2">The sequence shown here is derived from an EMBL/GenBank/DDBJ whole genome shotgun (WGS) entry which is preliminary data.</text>
</comment>
<dbReference type="Pfam" id="PF00646">
    <property type="entry name" value="F-box"/>
    <property type="match status" value="1"/>
</dbReference>
<keyword evidence="3" id="KW-1185">Reference proteome</keyword>
<evidence type="ECO:0000313" key="3">
    <source>
        <dbReference type="Proteomes" id="UP000224634"/>
    </source>
</evidence>
<dbReference type="InterPro" id="IPR036047">
    <property type="entry name" value="F-box-like_dom_sf"/>
</dbReference>
<evidence type="ECO:0000259" key="1">
    <source>
        <dbReference type="SMART" id="SM00256"/>
    </source>
</evidence>
<evidence type="ECO:0000313" key="2">
    <source>
        <dbReference type="EMBL" id="PGH09231.1"/>
    </source>
</evidence>
<dbReference type="SUPFAM" id="SSF81383">
    <property type="entry name" value="F-box domain"/>
    <property type="match status" value="1"/>
</dbReference>
<dbReference type="AlphaFoldDB" id="A0A2B7XKC1"/>
<organism evidence="2 3">
    <name type="scientific">Polytolypa hystricis (strain UAMH7299)</name>
    <dbReference type="NCBI Taxonomy" id="1447883"/>
    <lineage>
        <taxon>Eukaryota</taxon>
        <taxon>Fungi</taxon>
        <taxon>Dikarya</taxon>
        <taxon>Ascomycota</taxon>
        <taxon>Pezizomycotina</taxon>
        <taxon>Eurotiomycetes</taxon>
        <taxon>Eurotiomycetidae</taxon>
        <taxon>Onygenales</taxon>
        <taxon>Onygenales incertae sedis</taxon>
        <taxon>Polytolypa</taxon>
    </lineage>
</organism>
<sequence length="338" mass="38341">MAGDLDFYFYVMRAYGYPAHSRIHWSHNHAEVWTRRLPLRSRALCTGTFDCLPVELMHEILSCFDFRTLGKLRLVNYGFKHFVDSLVPYKYTLEHAQPSLRALVKSGSISSFNVTELYAILTSDSCALCGGFGPFFSPLTRERCCLSCAVVGHHHSPPDRLRVFDLDEAKRHLGLTDKDLKGIPTMLSAPRPLNHSLPIPGSLRRVVTASKVWEIALAKHGSDNGHFGPFASNLLADKSIMPSPDLLQAYDSLLWNDDKYDRVHVTIGFPTMNWEEGAAGLGEWCLSCLYAHLLRCLKDSPVSQFTIQAHKAYRPEAEILQHLDECSEKRPWNRPWKE</sequence>
<dbReference type="Proteomes" id="UP000224634">
    <property type="component" value="Unassembled WGS sequence"/>
</dbReference>
<reference evidence="2 3" key="1">
    <citation type="submission" date="2017-10" db="EMBL/GenBank/DDBJ databases">
        <title>Comparative genomics in systemic dimorphic fungi from Ajellomycetaceae.</title>
        <authorList>
            <person name="Munoz J.F."/>
            <person name="Mcewen J.G."/>
            <person name="Clay O.K."/>
            <person name="Cuomo C.A."/>
        </authorList>
    </citation>
    <scope>NUCLEOTIDE SEQUENCE [LARGE SCALE GENOMIC DNA]</scope>
    <source>
        <strain evidence="2 3">UAMH7299</strain>
    </source>
</reference>
<dbReference type="InterPro" id="IPR001810">
    <property type="entry name" value="F-box_dom"/>
</dbReference>
<accession>A0A2B7XKC1</accession>
<gene>
    <name evidence="2" type="ORF">AJ80_07708</name>
</gene>
<protein>
    <recommendedName>
        <fullName evidence="1">F-box domain-containing protein</fullName>
    </recommendedName>
</protein>
<dbReference type="STRING" id="1447883.A0A2B7XKC1"/>
<feature type="domain" description="F-box" evidence="1">
    <location>
        <begin position="52"/>
        <end position="92"/>
    </location>
</feature>
<dbReference type="CDD" id="cd09917">
    <property type="entry name" value="F-box_SF"/>
    <property type="match status" value="1"/>
</dbReference>
<name>A0A2B7XKC1_POLH7</name>
<proteinExistence type="predicted"/>
<dbReference type="SMART" id="SM00256">
    <property type="entry name" value="FBOX"/>
    <property type="match status" value="1"/>
</dbReference>